<accession>G4M3X8</accession>
<sequence length="57" mass="6134">MIRINNGDAAMTIHLSLGPLVSLIAGILILIMPRLLNYIVAIYLIVIGLFGVGSTHF</sequence>
<evidence type="ECO:0000313" key="2">
    <source>
        <dbReference type="EMBL" id="CCD35855.1"/>
    </source>
</evidence>
<dbReference type="BioCyc" id="CBUR1055526:G10QW-2250-MONOMER"/>
<keyword evidence="1" id="KW-0812">Transmembrane</keyword>
<dbReference type="EMBL" id="CAFE01000021">
    <property type="protein sequence ID" value="CCD35855.1"/>
    <property type="molecule type" value="Genomic_DNA"/>
</dbReference>
<dbReference type="STRING" id="1055526.BKIR_c115_3980"/>
<dbReference type="InterPro" id="IPR021446">
    <property type="entry name" value="DUF3096"/>
</dbReference>
<feature type="transmembrane region" description="Helical" evidence="1">
    <location>
        <begin position="38"/>
        <end position="55"/>
    </location>
</feature>
<dbReference type="Proteomes" id="UP000003511">
    <property type="component" value="Unassembled WGS sequence"/>
</dbReference>
<name>G4M3X8_9BURK</name>
<dbReference type="AlphaFoldDB" id="G4M3X8"/>
<evidence type="ECO:0000313" key="3">
    <source>
        <dbReference type="Proteomes" id="UP000003511"/>
    </source>
</evidence>
<comment type="caution">
    <text evidence="2">The sequence shown here is derived from an EMBL/GenBank/DDBJ whole genome shotgun (WGS) entry which is preliminary data.</text>
</comment>
<dbReference type="Pfam" id="PF11295">
    <property type="entry name" value="DUF3096"/>
    <property type="match status" value="1"/>
</dbReference>
<evidence type="ECO:0008006" key="4">
    <source>
        <dbReference type="Google" id="ProtNLM"/>
    </source>
</evidence>
<keyword evidence="1" id="KW-1133">Transmembrane helix</keyword>
<gene>
    <name evidence="2" type="ORF">BKIR_c115_3980</name>
</gene>
<protein>
    <recommendedName>
        <fullName evidence="4">DUF3096 domain-containing protein</fullName>
    </recommendedName>
</protein>
<keyword evidence="3" id="KW-1185">Reference proteome</keyword>
<reference evidence="2 3" key="2">
    <citation type="submission" date="2011-10" db="EMBL/GenBank/DDBJ databases">
        <title>Draft genome sequence of Candidatus Burkholderia kirkii.</title>
        <authorList>
            <person name="Carlier A.L."/>
            <person name="Eberl L."/>
        </authorList>
    </citation>
    <scope>NUCLEOTIDE SEQUENCE [LARGE SCALE GENOMIC DNA]</scope>
    <source>
        <strain evidence="2 3">UZHbot1</strain>
    </source>
</reference>
<dbReference type="HOGENOM" id="CLU_207916_2_0_4"/>
<evidence type="ECO:0000256" key="1">
    <source>
        <dbReference type="SAM" id="Phobius"/>
    </source>
</evidence>
<reference evidence="2 3" key="1">
    <citation type="submission" date="2011-09" db="EMBL/GenBank/DDBJ databases">
        <authorList>
            <person name="Carlier A."/>
        </authorList>
    </citation>
    <scope>NUCLEOTIDE SEQUENCE [LARGE SCALE GENOMIC DNA]</scope>
    <source>
        <strain evidence="2 3">UZHbot1</strain>
    </source>
</reference>
<feature type="transmembrane region" description="Helical" evidence="1">
    <location>
        <begin position="12"/>
        <end position="32"/>
    </location>
</feature>
<keyword evidence="1" id="KW-0472">Membrane</keyword>
<organism evidence="2 3">
    <name type="scientific">Candidatus Paraburkholderia kirkii UZHbot1</name>
    <dbReference type="NCBI Taxonomy" id="1055526"/>
    <lineage>
        <taxon>Bacteria</taxon>
        <taxon>Pseudomonadati</taxon>
        <taxon>Pseudomonadota</taxon>
        <taxon>Betaproteobacteria</taxon>
        <taxon>Burkholderiales</taxon>
        <taxon>Burkholderiaceae</taxon>
        <taxon>Paraburkholderia</taxon>
    </lineage>
</organism>
<proteinExistence type="predicted"/>